<proteinExistence type="predicted"/>
<comment type="caution">
    <text evidence="3">The sequence shown here is derived from an EMBL/GenBank/DDBJ whole genome shotgun (WGS) entry which is preliminary data.</text>
</comment>
<accession>A0ABR3VY32</accession>
<evidence type="ECO:0000256" key="1">
    <source>
        <dbReference type="SAM" id="MobiDB-lite"/>
    </source>
</evidence>
<name>A0ABR3VY32_9PEZI</name>
<reference evidence="3 4" key="1">
    <citation type="journal article" date="2024" name="IMA Fungus">
        <title>IMA Genome - F19 : A genome assembly and annotation guide to empower mycologists, including annotated draft genome sequences of Ceratocystis pirilliformis, Diaporthe australafricana, Fusarium ophioides, Paecilomyces lecythidis, and Sporothrix stenoceras.</title>
        <authorList>
            <person name="Aylward J."/>
            <person name="Wilson A.M."/>
            <person name="Visagie C.M."/>
            <person name="Spraker J."/>
            <person name="Barnes I."/>
            <person name="Buitendag C."/>
            <person name="Ceriani C."/>
            <person name="Del Mar Angel L."/>
            <person name="du Plessis D."/>
            <person name="Fuchs T."/>
            <person name="Gasser K."/>
            <person name="Kramer D."/>
            <person name="Li W."/>
            <person name="Munsamy K."/>
            <person name="Piso A."/>
            <person name="Price J.L."/>
            <person name="Sonnekus B."/>
            <person name="Thomas C."/>
            <person name="van der Nest A."/>
            <person name="van Dijk A."/>
            <person name="van Heerden A."/>
            <person name="van Vuuren N."/>
            <person name="Yilmaz N."/>
            <person name="Duong T.A."/>
            <person name="van der Merwe N.A."/>
            <person name="Wingfield M.J."/>
            <person name="Wingfield B.D."/>
        </authorList>
    </citation>
    <scope>NUCLEOTIDE SEQUENCE [LARGE SCALE GENOMIC DNA]</scope>
    <source>
        <strain evidence="3 4">CMW 18300</strain>
    </source>
</reference>
<protein>
    <recommendedName>
        <fullName evidence="2">PD-(D/E)XK nuclease-like domain-containing protein</fullName>
    </recommendedName>
</protein>
<dbReference type="EMBL" id="JAWRVE010000223">
    <property type="protein sequence ID" value="KAL1848165.1"/>
    <property type="molecule type" value="Genomic_DNA"/>
</dbReference>
<keyword evidence="4" id="KW-1185">Reference proteome</keyword>
<feature type="domain" description="PD-(D/E)XK nuclease-like" evidence="2">
    <location>
        <begin position="21"/>
        <end position="216"/>
    </location>
</feature>
<sequence length="226" mass="24441">MSPLFRKKVPTLKTLALADNPSHECVLSQKVFESAKECLNEDHAEATWKTLVHWPVFELALGSIADVAGPAGPAPASQDQAGGHGQGQQVRVRGMPCSAARLTGRSYGSKMVDYCIFVEPQPREGAKISEIRGRLTYINHTDCHALRQRPIVLAAESKKPGEGGRSAQLQLSVWQSAQWAVLEDLLAAGERAEQTATIAFLPALIIQGHEWHFAASVVDQAASRGN</sequence>
<gene>
    <name evidence="3" type="ORF">Daus18300_013679</name>
</gene>
<evidence type="ECO:0000313" key="4">
    <source>
        <dbReference type="Proteomes" id="UP001583177"/>
    </source>
</evidence>
<dbReference type="Pfam" id="PF20516">
    <property type="entry name" value="PDDEXK_12"/>
    <property type="match status" value="1"/>
</dbReference>
<dbReference type="Proteomes" id="UP001583177">
    <property type="component" value="Unassembled WGS sequence"/>
</dbReference>
<feature type="region of interest" description="Disordered" evidence="1">
    <location>
        <begin position="70"/>
        <end position="89"/>
    </location>
</feature>
<dbReference type="InterPro" id="IPR046797">
    <property type="entry name" value="PDDEXK_12"/>
</dbReference>
<evidence type="ECO:0000259" key="2">
    <source>
        <dbReference type="Pfam" id="PF20516"/>
    </source>
</evidence>
<evidence type="ECO:0000313" key="3">
    <source>
        <dbReference type="EMBL" id="KAL1848165.1"/>
    </source>
</evidence>
<organism evidence="3 4">
    <name type="scientific">Diaporthe australafricana</name>
    <dbReference type="NCBI Taxonomy" id="127596"/>
    <lineage>
        <taxon>Eukaryota</taxon>
        <taxon>Fungi</taxon>
        <taxon>Dikarya</taxon>
        <taxon>Ascomycota</taxon>
        <taxon>Pezizomycotina</taxon>
        <taxon>Sordariomycetes</taxon>
        <taxon>Sordariomycetidae</taxon>
        <taxon>Diaporthales</taxon>
        <taxon>Diaporthaceae</taxon>
        <taxon>Diaporthe</taxon>
    </lineage>
</organism>